<name>A0A1I8BET1_MELHA</name>
<evidence type="ECO:0000256" key="4">
    <source>
        <dbReference type="ARBA" id="ARBA00022989"/>
    </source>
</evidence>
<evidence type="ECO:0000256" key="7">
    <source>
        <dbReference type="RuleBase" id="RU363021"/>
    </source>
</evidence>
<comment type="subunit">
    <text evidence="7">Component of the mitochondrial contact site and cristae organizing system (MICOS) complex.</text>
</comment>
<dbReference type="AlphaFoldDB" id="A0A1I8BET1"/>
<dbReference type="GO" id="GO:0061617">
    <property type="term" value="C:MICOS complex"/>
    <property type="evidence" value="ECO:0007669"/>
    <property type="project" value="UniProtKB-UniRule"/>
</dbReference>
<dbReference type="PANTHER" id="PTHR14564">
    <property type="entry name" value="MICOS COMPLEX SUBUNIT MIC26 / MIC27 FAMILY MEMBER"/>
    <property type="match status" value="1"/>
</dbReference>
<evidence type="ECO:0000256" key="2">
    <source>
        <dbReference type="ARBA" id="ARBA00010904"/>
    </source>
</evidence>
<dbReference type="InterPro" id="IPR019166">
    <property type="entry name" value="MIC26/MIC27"/>
</dbReference>
<keyword evidence="5 7" id="KW-0496">Mitochondrion</keyword>
<keyword evidence="7" id="KW-0999">Mitochondrion inner membrane</keyword>
<dbReference type="InterPro" id="IPR033182">
    <property type="entry name" value="MIC26/MIC27_animal"/>
</dbReference>
<dbReference type="GO" id="GO:0042407">
    <property type="term" value="P:cristae formation"/>
    <property type="evidence" value="ECO:0007669"/>
    <property type="project" value="InterPro"/>
</dbReference>
<keyword evidence="8" id="KW-1185">Reference proteome</keyword>
<evidence type="ECO:0000313" key="8">
    <source>
        <dbReference type="Proteomes" id="UP000095281"/>
    </source>
</evidence>
<evidence type="ECO:0000256" key="5">
    <source>
        <dbReference type="ARBA" id="ARBA00023128"/>
    </source>
</evidence>
<proteinExistence type="inferred from homology"/>
<keyword evidence="3" id="KW-0812">Transmembrane</keyword>
<dbReference type="Proteomes" id="UP000095281">
    <property type="component" value="Unplaced"/>
</dbReference>
<accession>A0A1I8BET1</accession>
<evidence type="ECO:0000313" key="9">
    <source>
        <dbReference type="WBParaSite" id="MhA1_Contig2176.frz3.gene5"/>
    </source>
</evidence>
<keyword evidence="4" id="KW-1133">Transmembrane helix</keyword>
<comment type="similarity">
    <text evidence="2">Belongs to the apolipoprotein O/MICOS complex subunit Mic27 family.</text>
</comment>
<reference evidence="9" key="1">
    <citation type="submission" date="2016-11" db="UniProtKB">
        <authorList>
            <consortium name="WormBaseParasite"/>
        </authorList>
    </citation>
    <scope>IDENTIFICATION</scope>
</reference>
<keyword evidence="6" id="KW-0472">Membrane</keyword>
<evidence type="ECO:0000256" key="6">
    <source>
        <dbReference type="ARBA" id="ARBA00023136"/>
    </source>
</evidence>
<protein>
    <recommendedName>
        <fullName evidence="7">MICOS complex subunit</fullName>
    </recommendedName>
</protein>
<dbReference type="WBParaSite" id="MhA1_Contig2176.frz3.gene5">
    <property type="protein sequence ID" value="MhA1_Contig2176.frz3.gene5"/>
    <property type="gene ID" value="MhA1_Contig2176.frz3.gene5"/>
</dbReference>
<sequence length="160" mass="18357">MTSKNENILTVEELPIYAIKVEKSQECYSTEHKPIFGEEYFRQLRLATNNFFGIAEFNLSKVTKTLEPVKEVANATEDFIRNENNELFPKLAAISLGGMAGFVFGMKNGIIKKYFYSLGGLLTMTAFCYPNETIRIIRTGFEHSKMTWEEFKKSPDPDEK</sequence>
<dbReference type="Pfam" id="PF09769">
    <property type="entry name" value="ApoO"/>
    <property type="match status" value="1"/>
</dbReference>
<organism evidence="8 9">
    <name type="scientific">Meloidogyne hapla</name>
    <name type="common">Root-knot nematode worm</name>
    <dbReference type="NCBI Taxonomy" id="6305"/>
    <lineage>
        <taxon>Eukaryota</taxon>
        <taxon>Metazoa</taxon>
        <taxon>Ecdysozoa</taxon>
        <taxon>Nematoda</taxon>
        <taxon>Chromadorea</taxon>
        <taxon>Rhabditida</taxon>
        <taxon>Tylenchina</taxon>
        <taxon>Tylenchomorpha</taxon>
        <taxon>Tylenchoidea</taxon>
        <taxon>Meloidogynidae</taxon>
        <taxon>Meloidogyninae</taxon>
        <taxon>Meloidogyne</taxon>
    </lineage>
</organism>
<comment type="subcellular location">
    <subcellularLocation>
        <location evidence="7">Mitochondrion inner membrane</location>
    </subcellularLocation>
    <subcellularLocation>
        <location evidence="1">Mitochondrion membrane</location>
    </subcellularLocation>
</comment>
<evidence type="ECO:0000256" key="1">
    <source>
        <dbReference type="ARBA" id="ARBA00004325"/>
    </source>
</evidence>
<evidence type="ECO:0000256" key="3">
    <source>
        <dbReference type="ARBA" id="ARBA00022692"/>
    </source>
</evidence>
<comment type="function">
    <text evidence="7">Component of the MICOS complex, a large protein complex of the mitochondrial inner membrane that plays crucial roles in the maintenance of crista junctions, inner membrane architecture, and formation of contact sites to the outer membrane.</text>
</comment>